<proteinExistence type="predicted"/>
<feature type="transmembrane region" description="Helical" evidence="1">
    <location>
        <begin position="44"/>
        <end position="69"/>
    </location>
</feature>
<feature type="transmembrane region" description="Helical" evidence="1">
    <location>
        <begin position="81"/>
        <end position="105"/>
    </location>
</feature>
<reference evidence="2" key="2">
    <citation type="submission" date="2020-09" db="EMBL/GenBank/DDBJ databases">
        <authorList>
            <person name="Sun Q."/>
            <person name="Ohkuma M."/>
        </authorList>
    </citation>
    <scope>NUCLEOTIDE SEQUENCE</scope>
    <source>
        <strain evidence="2">JCM 15325</strain>
    </source>
</reference>
<evidence type="ECO:0000256" key="1">
    <source>
        <dbReference type="SAM" id="Phobius"/>
    </source>
</evidence>
<sequence>MIFVIGSLFLASVLINLLREIPLTGKLYRQPLALLLFTGYSLSFLPALPAADWCIMAASFFLSFGLGLMQGRYTPLVNHDGAWYLSGSIMAVLIWFLSIPIRYALKYVSIHFLSLTPLLSGSSSFVIYFISMAGFLLGRYTMLFFRYPALVKKTGQNEQRIKKLEEIR</sequence>
<feature type="transmembrane region" description="Helical" evidence="1">
    <location>
        <begin position="125"/>
        <end position="145"/>
    </location>
</feature>
<dbReference type="EMBL" id="BMOK01000002">
    <property type="protein sequence ID" value="GGL45265.1"/>
    <property type="molecule type" value="Genomic_DNA"/>
</dbReference>
<keyword evidence="3" id="KW-1185">Reference proteome</keyword>
<accession>A0A917RYS7</accession>
<dbReference type="Proteomes" id="UP000654670">
    <property type="component" value="Unassembled WGS sequence"/>
</dbReference>
<keyword evidence="1" id="KW-1133">Transmembrane helix</keyword>
<evidence type="ECO:0000313" key="2">
    <source>
        <dbReference type="EMBL" id="GGL45265.1"/>
    </source>
</evidence>
<protein>
    <submittedName>
        <fullName evidence="2">Uncharacterized protein</fullName>
    </submittedName>
</protein>
<evidence type="ECO:0000313" key="3">
    <source>
        <dbReference type="Proteomes" id="UP000654670"/>
    </source>
</evidence>
<keyword evidence="1" id="KW-0812">Transmembrane</keyword>
<comment type="caution">
    <text evidence="2">The sequence shown here is derived from an EMBL/GenBank/DDBJ whole genome shotgun (WGS) entry which is preliminary data.</text>
</comment>
<keyword evidence="1" id="KW-0472">Membrane</keyword>
<name>A0A917RYS7_9BACL</name>
<dbReference type="RefSeq" id="WP_188801660.1">
    <property type="nucleotide sequence ID" value="NZ_BMOK01000002.1"/>
</dbReference>
<gene>
    <name evidence="2" type="ORF">GCM10007968_06720</name>
</gene>
<organism evidence="2 3">
    <name type="scientific">Sporolactobacillus putidus</name>
    <dbReference type="NCBI Taxonomy" id="492735"/>
    <lineage>
        <taxon>Bacteria</taxon>
        <taxon>Bacillati</taxon>
        <taxon>Bacillota</taxon>
        <taxon>Bacilli</taxon>
        <taxon>Bacillales</taxon>
        <taxon>Sporolactobacillaceae</taxon>
        <taxon>Sporolactobacillus</taxon>
    </lineage>
</organism>
<dbReference type="AlphaFoldDB" id="A0A917RYS7"/>
<reference evidence="2" key="1">
    <citation type="journal article" date="2014" name="Int. J. Syst. Evol. Microbiol.">
        <title>Complete genome sequence of Corynebacterium casei LMG S-19264T (=DSM 44701T), isolated from a smear-ripened cheese.</title>
        <authorList>
            <consortium name="US DOE Joint Genome Institute (JGI-PGF)"/>
            <person name="Walter F."/>
            <person name="Albersmeier A."/>
            <person name="Kalinowski J."/>
            <person name="Ruckert C."/>
        </authorList>
    </citation>
    <scope>NUCLEOTIDE SEQUENCE</scope>
    <source>
        <strain evidence="2">JCM 15325</strain>
    </source>
</reference>